<evidence type="ECO:0000313" key="2">
    <source>
        <dbReference type="EMBL" id="GHG74362.1"/>
    </source>
</evidence>
<accession>A0A919F372</accession>
<feature type="signal peptide" evidence="1">
    <location>
        <begin position="1"/>
        <end position="27"/>
    </location>
</feature>
<reference evidence="3" key="1">
    <citation type="journal article" date="2019" name="Int. J. Syst. Evol. Microbiol.">
        <title>The Global Catalogue of Microorganisms (GCM) 10K type strain sequencing project: providing services to taxonomists for standard genome sequencing and annotation.</title>
        <authorList>
            <consortium name="The Broad Institute Genomics Platform"/>
            <consortium name="The Broad Institute Genome Sequencing Center for Infectious Disease"/>
            <person name="Wu L."/>
            <person name="Ma J."/>
        </authorList>
    </citation>
    <scope>NUCLEOTIDE SEQUENCE [LARGE SCALE GENOMIC DNA]</scope>
    <source>
        <strain evidence="3">JCM 4253</strain>
    </source>
</reference>
<feature type="chain" id="PRO_5036973374" description="Secreted protein" evidence="1">
    <location>
        <begin position="28"/>
        <end position="67"/>
    </location>
</feature>
<evidence type="ECO:0000313" key="3">
    <source>
        <dbReference type="Proteomes" id="UP000619355"/>
    </source>
</evidence>
<evidence type="ECO:0000256" key="1">
    <source>
        <dbReference type="SAM" id="SignalP"/>
    </source>
</evidence>
<dbReference type="RefSeq" id="WP_189986199.1">
    <property type="nucleotide sequence ID" value="NZ_BNBF01000035.1"/>
</dbReference>
<sequence length="67" mass="6687">MTNARKLAVTTALAVAGLSLASLPAQADENPTDGVGKLNQLNQPGRATQALDPVLGLLAPVTGLLPA</sequence>
<gene>
    <name evidence="2" type="ORF">GCM10018980_71200</name>
</gene>
<dbReference type="EMBL" id="BNBF01000035">
    <property type="protein sequence ID" value="GHG74362.1"/>
    <property type="molecule type" value="Genomic_DNA"/>
</dbReference>
<dbReference type="AlphaFoldDB" id="A0A919F372"/>
<evidence type="ECO:0008006" key="4">
    <source>
        <dbReference type="Google" id="ProtNLM"/>
    </source>
</evidence>
<dbReference type="Proteomes" id="UP000619355">
    <property type="component" value="Unassembled WGS sequence"/>
</dbReference>
<proteinExistence type="predicted"/>
<comment type="caution">
    <text evidence="2">The sequence shown here is derived from an EMBL/GenBank/DDBJ whole genome shotgun (WGS) entry which is preliminary data.</text>
</comment>
<name>A0A919F372_9ACTN</name>
<organism evidence="2 3">
    <name type="scientific">Streptomyces capoamus</name>
    <dbReference type="NCBI Taxonomy" id="68183"/>
    <lineage>
        <taxon>Bacteria</taxon>
        <taxon>Bacillati</taxon>
        <taxon>Actinomycetota</taxon>
        <taxon>Actinomycetes</taxon>
        <taxon>Kitasatosporales</taxon>
        <taxon>Streptomycetaceae</taxon>
        <taxon>Streptomyces</taxon>
    </lineage>
</organism>
<keyword evidence="3" id="KW-1185">Reference proteome</keyword>
<protein>
    <recommendedName>
        <fullName evidence="4">Secreted protein</fullName>
    </recommendedName>
</protein>
<keyword evidence="1" id="KW-0732">Signal</keyword>